<dbReference type="SUPFAM" id="SSF46689">
    <property type="entry name" value="Homeodomain-like"/>
    <property type="match status" value="2"/>
</dbReference>
<dbReference type="PANTHER" id="PTHR46796">
    <property type="entry name" value="HTH-TYPE TRANSCRIPTIONAL ACTIVATOR RHAS-RELATED"/>
    <property type="match status" value="1"/>
</dbReference>
<dbReference type="GO" id="GO:0003700">
    <property type="term" value="F:DNA-binding transcription factor activity"/>
    <property type="evidence" value="ECO:0007669"/>
    <property type="project" value="InterPro"/>
</dbReference>
<dbReference type="AlphaFoldDB" id="A0A1I1XAT8"/>
<dbReference type="Pfam" id="PF12852">
    <property type="entry name" value="Cupin_6"/>
    <property type="match status" value="2"/>
</dbReference>
<dbReference type="Gene3D" id="1.10.10.60">
    <property type="entry name" value="Homeodomain-like"/>
    <property type="match status" value="2"/>
</dbReference>
<protein>
    <submittedName>
        <fullName evidence="6">AraC-type DNA-binding protein</fullName>
    </submittedName>
</protein>
<dbReference type="InterPro" id="IPR018062">
    <property type="entry name" value="HTH_AraC-typ_CS"/>
</dbReference>
<evidence type="ECO:0000256" key="1">
    <source>
        <dbReference type="ARBA" id="ARBA00023015"/>
    </source>
</evidence>
<evidence type="ECO:0000256" key="3">
    <source>
        <dbReference type="ARBA" id="ARBA00023163"/>
    </source>
</evidence>
<dbReference type="InterPro" id="IPR009057">
    <property type="entry name" value="Homeodomain-like_sf"/>
</dbReference>
<dbReference type="InterPro" id="IPR018060">
    <property type="entry name" value="HTH_AraC"/>
</dbReference>
<evidence type="ECO:0000256" key="2">
    <source>
        <dbReference type="ARBA" id="ARBA00023125"/>
    </source>
</evidence>
<keyword evidence="7" id="KW-1185">Reference proteome</keyword>
<gene>
    <name evidence="6" type="ORF">SAMN05216251_101202</name>
</gene>
<reference evidence="7" key="1">
    <citation type="submission" date="2016-10" db="EMBL/GenBank/DDBJ databases">
        <authorList>
            <person name="Varghese N."/>
            <person name="Submissions S."/>
        </authorList>
    </citation>
    <scope>NUCLEOTIDE SEQUENCE [LARGE SCALE GENOMIC DNA]</scope>
    <source>
        <strain evidence="7">CGMCC 4.3510</strain>
    </source>
</reference>
<dbReference type="InterPro" id="IPR032783">
    <property type="entry name" value="AraC_lig"/>
</dbReference>
<dbReference type="STRING" id="380248.SAMN05216251_101202"/>
<feature type="region of interest" description="Disordered" evidence="4">
    <location>
        <begin position="128"/>
        <end position="153"/>
    </location>
</feature>
<dbReference type="PROSITE" id="PS01124">
    <property type="entry name" value="HTH_ARAC_FAMILY_2"/>
    <property type="match status" value="1"/>
</dbReference>
<feature type="domain" description="HTH araC/xylS-type" evidence="5">
    <location>
        <begin position="247"/>
        <end position="345"/>
    </location>
</feature>
<keyword evidence="1" id="KW-0805">Transcription regulation</keyword>
<evidence type="ECO:0000256" key="4">
    <source>
        <dbReference type="SAM" id="MobiDB-lite"/>
    </source>
</evidence>
<feature type="compositionally biased region" description="Gly residues" evidence="4">
    <location>
        <begin position="135"/>
        <end position="151"/>
    </location>
</feature>
<evidence type="ECO:0000259" key="5">
    <source>
        <dbReference type="PROSITE" id="PS01124"/>
    </source>
</evidence>
<evidence type="ECO:0000313" key="7">
    <source>
        <dbReference type="Proteomes" id="UP000199323"/>
    </source>
</evidence>
<evidence type="ECO:0000313" key="6">
    <source>
        <dbReference type="EMBL" id="SFE02480.1"/>
    </source>
</evidence>
<dbReference type="OrthoDB" id="241790at2"/>
<name>A0A1I1XAT8_9ACTN</name>
<dbReference type="GO" id="GO:0043565">
    <property type="term" value="F:sequence-specific DNA binding"/>
    <property type="evidence" value="ECO:0007669"/>
    <property type="project" value="InterPro"/>
</dbReference>
<proteinExistence type="predicted"/>
<accession>A0A1I1XAT8</accession>
<dbReference type="PROSITE" id="PS00041">
    <property type="entry name" value="HTH_ARAC_FAMILY_1"/>
    <property type="match status" value="1"/>
</dbReference>
<dbReference type="Proteomes" id="UP000199323">
    <property type="component" value="Unassembled WGS sequence"/>
</dbReference>
<organism evidence="6 7">
    <name type="scientific">Actinacidiphila alni</name>
    <dbReference type="NCBI Taxonomy" id="380248"/>
    <lineage>
        <taxon>Bacteria</taxon>
        <taxon>Bacillati</taxon>
        <taxon>Actinomycetota</taxon>
        <taxon>Actinomycetes</taxon>
        <taxon>Kitasatosporales</taxon>
        <taxon>Streptomycetaceae</taxon>
        <taxon>Actinacidiphila</taxon>
    </lineage>
</organism>
<dbReference type="SMART" id="SM00342">
    <property type="entry name" value="HTH_ARAC"/>
    <property type="match status" value="1"/>
</dbReference>
<dbReference type="InterPro" id="IPR050204">
    <property type="entry name" value="AraC_XylS_family_regulators"/>
</dbReference>
<dbReference type="RefSeq" id="WP_093711362.1">
    <property type="nucleotide sequence ID" value="NZ_FONG01000001.1"/>
</dbReference>
<dbReference type="EMBL" id="FONG01000001">
    <property type="protein sequence ID" value="SFE02480.1"/>
    <property type="molecule type" value="Genomic_DNA"/>
</dbReference>
<keyword evidence="3" id="KW-0804">Transcription</keyword>
<dbReference type="PANTHER" id="PTHR46796:SF13">
    <property type="entry name" value="HTH-TYPE TRANSCRIPTIONAL ACTIVATOR RHAS"/>
    <property type="match status" value="1"/>
</dbReference>
<sequence length="356" mass="37482">MDALANLLDGPRARGAFLLRSILTPPWSLRIEDRAPLCLALMVSGEGWVVPDSGEPVRLRPGDIAVIRGPEPYTVADAPTTAPRIVIHPGQISATPEGVELCEEMDLGVRTWGDVAPEAVNAAVTLEGGARDGAGDTGSESGSGSGSGSGDADGSAVMITGTYQMRGEISQRLLSALPHVLLMPGDAWTSPLPALLREEIVRDEPGQEVVLDRLLDLLLIAVLRAWFSRPEAGAPAWYVAQSDPVVGPALRLLHDEPAHPWTVAALATRTGVSRAALGRRFTELVGEPPMSYLTNWRLALAADLLREPDATIGAVARKVGYGSPFALSAAFKRVRGVSPQQHREGAVADAEGVAAS</sequence>
<dbReference type="Pfam" id="PF12833">
    <property type="entry name" value="HTH_18"/>
    <property type="match status" value="1"/>
</dbReference>
<keyword evidence="2 6" id="KW-0238">DNA-binding</keyword>